<dbReference type="InterPro" id="IPR013022">
    <property type="entry name" value="Xyl_isomerase-like_TIM-brl"/>
</dbReference>
<evidence type="ECO:0000259" key="1">
    <source>
        <dbReference type="Pfam" id="PF01261"/>
    </source>
</evidence>
<organism evidence="2">
    <name type="scientific">bioreactor metagenome</name>
    <dbReference type="NCBI Taxonomy" id="1076179"/>
    <lineage>
        <taxon>unclassified sequences</taxon>
        <taxon>metagenomes</taxon>
        <taxon>ecological metagenomes</taxon>
    </lineage>
</organism>
<dbReference type="Pfam" id="PF01261">
    <property type="entry name" value="AP_endonuc_2"/>
    <property type="match status" value="1"/>
</dbReference>
<comment type="caution">
    <text evidence="2">The sequence shown here is derived from an EMBL/GenBank/DDBJ whole genome shotgun (WGS) entry which is preliminary data.</text>
</comment>
<dbReference type="EMBL" id="VSSQ01020936">
    <property type="protein sequence ID" value="MPM66188.1"/>
    <property type="molecule type" value="Genomic_DNA"/>
</dbReference>
<name>A0A645BM20_9ZZZZ</name>
<reference evidence="2" key="1">
    <citation type="submission" date="2019-08" db="EMBL/GenBank/DDBJ databases">
        <authorList>
            <person name="Kucharzyk K."/>
            <person name="Murdoch R.W."/>
            <person name="Higgins S."/>
            <person name="Loffler F."/>
        </authorList>
    </citation>
    <scope>NUCLEOTIDE SEQUENCE</scope>
</reference>
<dbReference type="AlphaFoldDB" id="A0A645BM20"/>
<dbReference type="Gene3D" id="3.20.20.150">
    <property type="entry name" value="Divalent-metal-dependent TIM barrel enzymes"/>
    <property type="match status" value="1"/>
</dbReference>
<dbReference type="SUPFAM" id="SSF51658">
    <property type="entry name" value="Xylose isomerase-like"/>
    <property type="match status" value="1"/>
</dbReference>
<accession>A0A645BM20</accession>
<dbReference type="InterPro" id="IPR036237">
    <property type="entry name" value="Xyl_isomerase-like_sf"/>
</dbReference>
<gene>
    <name evidence="2" type="ORF">SDC9_113095</name>
</gene>
<evidence type="ECO:0000313" key="2">
    <source>
        <dbReference type="EMBL" id="MPM66188.1"/>
    </source>
</evidence>
<proteinExistence type="predicted"/>
<feature type="domain" description="Xylose isomerase-like TIM barrel" evidence="1">
    <location>
        <begin position="45"/>
        <end position="165"/>
    </location>
</feature>
<sequence length="205" mass="23583">MFHVSDAGIAEAMSGRFRHTSAEVIDAACALLGEVLSGMRYRPLLLLENLWQPGLTFTEPEMTRRLLEGVPYESVGIMLDTGHLFHTNEEIRTQEEGLCYLHAMLDRHGSLARRIRGVHLHQSITGETAKEMRLHPPTLEATYQARAWQMLTYAFQIDRHRPFTCKGVRELMDRIAPDYLTYEFITDSTAQHRQFLLEQRAALEQ</sequence>
<protein>
    <recommendedName>
        <fullName evidence="1">Xylose isomerase-like TIM barrel domain-containing protein</fullName>
    </recommendedName>
</protein>